<sequence>MLETEFKAMLTEEQFNALRSMFDWYHVIEQTNSYYADSSMLLKQHGITLRVRTIDGLSRIQVKVHKNADSPLQICEENEFETDAIPESFTAEETEKLTGLHVQASLLGSLTTHRYSLMYCDGVEICLDKSDYLGKTDYEIEIEYTGEIPQELKAKLAGAGIEFKAAAVGKMTRFMQRLNDVIHGAE</sequence>
<accession>A0A9D1SG44</accession>
<name>A0A9D1SG44_9FIRM</name>
<dbReference type="Pfam" id="PF01928">
    <property type="entry name" value="CYTH"/>
    <property type="match status" value="1"/>
</dbReference>
<dbReference type="SUPFAM" id="SSF55154">
    <property type="entry name" value="CYTH-like phosphatases"/>
    <property type="match status" value="1"/>
</dbReference>
<dbReference type="Proteomes" id="UP000824109">
    <property type="component" value="Unassembled WGS sequence"/>
</dbReference>
<proteinExistence type="predicted"/>
<dbReference type="EMBL" id="DVNB01000121">
    <property type="protein sequence ID" value="HIU58432.1"/>
    <property type="molecule type" value="Genomic_DNA"/>
</dbReference>
<dbReference type="SMART" id="SM01118">
    <property type="entry name" value="CYTH"/>
    <property type="match status" value="1"/>
</dbReference>
<dbReference type="Gene3D" id="2.40.320.10">
    <property type="entry name" value="Hypothetical Protein Pfu-838710-001"/>
    <property type="match status" value="1"/>
</dbReference>
<feature type="domain" description="CYTH" evidence="1">
    <location>
        <begin position="1"/>
        <end position="181"/>
    </location>
</feature>
<organism evidence="2 3">
    <name type="scientific">Candidatus Ornithomonoglobus merdipullorum</name>
    <dbReference type="NCBI Taxonomy" id="2840895"/>
    <lineage>
        <taxon>Bacteria</taxon>
        <taxon>Bacillati</taxon>
        <taxon>Bacillota</taxon>
        <taxon>Clostridia</taxon>
        <taxon>Candidatus Ornithomonoglobus</taxon>
    </lineage>
</organism>
<protein>
    <submittedName>
        <fullName evidence="2">CYTH domain-containing protein</fullName>
    </submittedName>
</protein>
<comment type="caution">
    <text evidence="2">The sequence shown here is derived from an EMBL/GenBank/DDBJ whole genome shotgun (WGS) entry which is preliminary data.</text>
</comment>
<evidence type="ECO:0000313" key="3">
    <source>
        <dbReference type="Proteomes" id="UP000824109"/>
    </source>
</evidence>
<dbReference type="InterPro" id="IPR023577">
    <property type="entry name" value="CYTH_domain"/>
</dbReference>
<dbReference type="AlphaFoldDB" id="A0A9D1SG44"/>
<dbReference type="InterPro" id="IPR033469">
    <property type="entry name" value="CYTH-like_dom_sf"/>
</dbReference>
<gene>
    <name evidence="2" type="ORF">IAA61_11560</name>
</gene>
<dbReference type="PROSITE" id="PS51707">
    <property type="entry name" value="CYTH"/>
    <property type="match status" value="1"/>
</dbReference>
<evidence type="ECO:0000259" key="1">
    <source>
        <dbReference type="PROSITE" id="PS51707"/>
    </source>
</evidence>
<evidence type="ECO:0000313" key="2">
    <source>
        <dbReference type="EMBL" id="HIU58432.1"/>
    </source>
</evidence>
<reference evidence="2" key="2">
    <citation type="journal article" date="2021" name="PeerJ">
        <title>Extensive microbial diversity within the chicken gut microbiome revealed by metagenomics and culture.</title>
        <authorList>
            <person name="Gilroy R."/>
            <person name="Ravi A."/>
            <person name="Getino M."/>
            <person name="Pursley I."/>
            <person name="Horton D.L."/>
            <person name="Alikhan N.F."/>
            <person name="Baker D."/>
            <person name="Gharbi K."/>
            <person name="Hall N."/>
            <person name="Watson M."/>
            <person name="Adriaenssens E.M."/>
            <person name="Foster-Nyarko E."/>
            <person name="Jarju S."/>
            <person name="Secka A."/>
            <person name="Antonio M."/>
            <person name="Oren A."/>
            <person name="Chaudhuri R.R."/>
            <person name="La Ragione R."/>
            <person name="Hildebrand F."/>
            <person name="Pallen M.J."/>
        </authorList>
    </citation>
    <scope>NUCLEOTIDE SEQUENCE</scope>
    <source>
        <strain evidence="2">USAMLcec3-3695</strain>
    </source>
</reference>
<reference evidence="2" key="1">
    <citation type="submission" date="2020-10" db="EMBL/GenBank/DDBJ databases">
        <authorList>
            <person name="Gilroy R."/>
        </authorList>
    </citation>
    <scope>NUCLEOTIDE SEQUENCE</scope>
    <source>
        <strain evidence="2">USAMLcec3-3695</strain>
    </source>
</reference>